<dbReference type="EMBL" id="VYQF01000005">
    <property type="protein sequence ID" value="KAA9037701.1"/>
    <property type="molecule type" value="Genomic_DNA"/>
</dbReference>
<evidence type="ECO:0000313" key="2">
    <source>
        <dbReference type="EMBL" id="KAA9037701.1"/>
    </source>
</evidence>
<organism evidence="2 3">
    <name type="scientific">Ginsengibacter hankyongi</name>
    <dbReference type="NCBI Taxonomy" id="2607284"/>
    <lineage>
        <taxon>Bacteria</taxon>
        <taxon>Pseudomonadati</taxon>
        <taxon>Bacteroidota</taxon>
        <taxon>Chitinophagia</taxon>
        <taxon>Chitinophagales</taxon>
        <taxon>Chitinophagaceae</taxon>
        <taxon>Ginsengibacter</taxon>
    </lineage>
</organism>
<dbReference type="Pfam" id="PF22677">
    <property type="entry name" value="Ble-like_N"/>
    <property type="match status" value="1"/>
</dbReference>
<name>A0A5J5IDV7_9BACT</name>
<reference evidence="2 3" key="1">
    <citation type="submission" date="2019-09" db="EMBL/GenBank/DDBJ databases">
        <title>Draft genome sequence of Ginsengibacter sp. BR5-29.</title>
        <authorList>
            <person name="Im W.-T."/>
        </authorList>
    </citation>
    <scope>NUCLEOTIDE SEQUENCE [LARGE SCALE GENOMIC DNA]</scope>
    <source>
        <strain evidence="2 3">BR5-29</strain>
    </source>
</reference>
<accession>A0A5J5IDV7</accession>
<keyword evidence="2" id="KW-0223">Dioxygenase</keyword>
<proteinExistence type="predicted"/>
<evidence type="ECO:0000313" key="3">
    <source>
        <dbReference type="Proteomes" id="UP000326903"/>
    </source>
</evidence>
<protein>
    <submittedName>
        <fullName evidence="2">Extradiol dioxygenase</fullName>
    </submittedName>
</protein>
<dbReference type="SUPFAM" id="SSF54593">
    <property type="entry name" value="Glyoxalase/Bleomycin resistance protein/Dihydroxybiphenyl dioxygenase"/>
    <property type="match status" value="1"/>
</dbReference>
<sequence>MTKEIWINLPVKDVNKSKAFFTSIGFSLNEQYSNGNESACITVGSKNIAVMLFKEASFKNFIQHEIADPQKGTEVLFSFDAENEDEVNEIAGKVVDAGGTLFSKPASVQGWMYGCAFIDLDGHRWNVLHMDMSKMPKP</sequence>
<keyword evidence="3" id="KW-1185">Reference proteome</keyword>
<dbReference type="PANTHER" id="PTHR36503:SF2">
    <property type="entry name" value="BLR2408 PROTEIN"/>
    <property type="match status" value="1"/>
</dbReference>
<dbReference type="InterPro" id="IPR029068">
    <property type="entry name" value="Glyas_Bleomycin-R_OHBP_Dase"/>
</dbReference>
<dbReference type="GO" id="GO:0051213">
    <property type="term" value="F:dioxygenase activity"/>
    <property type="evidence" value="ECO:0007669"/>
    <property type="project" value="UniProtKB-KW"/>
</dbReference>
<dbReference type="InterPro" id="IPR053863">
    <property type="entry name" value="Glyoxy/Ble-like_N"/>
</dbReference>
<dbReference type="PANTHER" id="PTHR36503">
    <property type="entry name" value="BLR2520 PROTEIN"/>
    <property type="match status" value="1"/>
</dbReference>
<gene>
    <name evidence="2" type="ORF">FW778_16535</name>
</gene>
<dbReference type="RefSeq" id="WP_150415935.1">
    <property type="nucleotide sequence ID" value="NZ_VYQF01000005.1"/>
</dbReference>
<keyword evidence="2" id="KW-0560">Oxidoreductase</keyword>
<dbReference type="Proteomes" id="UP000326903">
    <property type="component" value="Unassembled WGS sequence"/>
</dbReference>
<evidence type="ECO:0000259" key="1">
    <source>
        <dbReference type="Pfam" id="PF22677"/>
    </source>
</evidence>
<feature type="domain" description="Glyoxalase/Bleomycin resistance-like N-terminal" evidence="1">
    <location>
        <begin position="5"/>
        <end position="44"/>
    </location>
</feature>
<comment type="caution">
    <text evidence="2">The sequence shown here is derived from an EMBL/GenBank/DDBJ whole genome shotgun (WGS) entry which is preliminary data.</text>
</comment>
<dbReference type="AlphaFoldDB" id="A0A5J5IDV7"/>
<dbReference type="Gene3D" id="3.10.180.10">
    <property type="entry name" value="2,3-Dihydroxybiphenyl 1,2-Dioxygenase, domain 1"/>
    <property type="match status" value="1"/>
</dbReference>